<comment type="caution">
    <text evidence="5">The sequence shown here is derived from an EMBL/GenBank/DDBJ whole genome shotgun (WGS) entry which is preliminary data.</text>
</comment>
<proteinExistence type="predicted"/>
<dbReference type="InterPro" id="IPR003439">
    <property type="entry name" value="ABC_transporter-like_ATP-bd"/>
</dbReference>
<reference evidence="5" key="1">
    <citation type="submission" date="2023-06" db="EMBL/GenBank/DDBJ databases">
        <title>Survivors Of The Sea: Transcriptome response of Skeletonema marinoi to long-term dormancy.</title>
        <authorList>
            <person name="Pinder M.I.M."/>
            <person name="Kourtchenko O."/>
            <person name="Robertson E.K."/>
            <person name="Larsson T."/>
            <person name="Maumus F."/>
            <person name="Osuna-Cruz C.M."/>
            <person name="Vancaester E."/>
            <person name="Stenow R."/>
            <person name="Vandepoele K."/>
            <person name="Ploug H."/>
            <person name="Bruchert V."/>
            <person name="Godhe A."/>
            <person name="Topel M."/>
        </authorList>
    </citation>
    <scope>NUCLEOTIDE SEQUENCE</scope>
    <source>
        <strain evidence="5">R05AC</strain>
    </source>
</reference>
<evidence type="ECO:0000256" key="2">
    <source>
        <dbReference type="ARBA" id="ARBA00022741"/>
    </source>
</evidence>
<sequence>MSRLCTDLDLETVLWLQNYLIKKFKGTLVVVSHDRYFLNEVVTDVCHFHKSSLTTYRGDINNFTAVLEENKNRQMRLYEQQEAKREHLQKYIDLHAQAGENGVKASKQRKSRMKKLDKLGVMAAGEGRKFKASYDGEAQEIEAYEEDEEVVLNFPDPGGFDNTSIVTLDRVAFGYTPEKILLKDAELTIDLQSRVGLLGRNGCGKSTLIKLIVGAIQPNKGKVSINGRAKIEYLAQHQLEQLDPDSNPMEHMLERYPGDRSNATKMELRRYLANYGLGGDELPLQKISTMSGGQKCRLCMAAALYRKPHLLILDEPTNHLDLETTEALIKALKEFKGGVVLVSHDQHLLTKVIKELYVVDGTLEKLRQGMTEGEAFNRYKKDVVQGRR</sequence>
<dbReference type="GO" id="GO:0016887">
    <property type="term" value="F:ATP hydrolysis activity"/>
    <property type="evidence" value="ECO:0007669"/>
    <property type="project" value="InterPro"/>
</dbReference>
<dbReference type="PANTHER" id="PTHR19211">
    <property type="entry name" value="ATP-BINDING TRANSPORT PROTEIN-RELATED"/>
    <property type="match status" value="1"/>
</dbReference>
<dbReference type="PROSITE" id="PS50893">
    <property type="entry name" value="ABC_TRANSPORTER_2"/>
    <property type="match status" value="1"/>
</dbReference>
<evidence type="ECO:0000256" key="1">
    <source>
        <dbReference type="ARBA" id="ARBA00022737"/>
    </source>
</evidence>
<protein>
    <submittedName>
        <fullName evidence="5">ABC transporter</fullName>
    </submittedName>
</protein>
<name>A0AAD8Y0E2_9STRA</name>
<accession>A0AAD8Y0E2</accession>
<dbReference type="FunFam" id="3.40.50.300:FF:001092">
    <property type="entry name" value="ATP-binding cassette sub-family F member 2"/>
    <property type="match status" value="1"/>
</dbReference>
<dbReference type="EMBL" id="JATAAI010000027">
    <property type="protein sequence ID" value="KAK1736939.1"/>
    <property type="molecule type" value="Genomic_DNA"/>
</dbReference>
<evidence type="ECO:0000313" key="5">
    <source>
        <dbReference type="EMBL" id="KAK1736939.1"/>
    </source>
</evidence>
<keyword evidence="1" id="KW-0677">Repeat</keyword>
<gene>
    <name evidence="5" type="ORF">QTG54_012384</name>
</gene>
<dbReference type="InterPro" id="IPR003593">
    <property type="entry name" value="AAA+_ATPase"/>
</dbReference>
<organism evidence="5 6">
    <name type="scientific">Skeletonema marinoi</name>
    <dbReference type="NCBI Taxonomy" id="267567"/>
    <lineage>
        <taxon>Eukaryota</taxon>
        <taxon>Sar</taxon>
        <taxon>Stramenopiles</taxon>
        <taxon>Ochrophyta</taxon>
        <taxon>Bacillariophyta</taxon>
        <taxon>Coscinodiscophyceae</taxon>
        <taxon>Thalassiosirophycidae</taxon>
        <taxon>Thalassiosirales</taxon>
        <taxon>Skeletonemataceae</taxon>
        <taxon>Skeletonema</taxon>
        <taxon>Skeletonema marinoi-dohrnii complex</taxon>
    </lineage>
</organism>
<evidence type="ECO:0000256" key="3">
    <source>
        <dbReference type="ARBA" id="ARBA00022840"/>
    </source>
</evidence>
<dbReference type="InterPro" id="IPR032781">
    <property type="entry name" value="ABC_tran_Xtn"/>
</dbReference>
<dbReference type="FunFam" id="3.40.50.300:FF:001197">
    <property type="entry name" value="Putative ATP-binding cassette family ATPase"/>
    <property type="match status" value="1"/>
</dbReference>
<dbReference type="Pfam" id="PF00005">
    <property type="entry name" value="ABC_tran"/>
    <property type="match status" value="1"/>
</dbReference>
<dbReference type="GO" id="GO:0005524">
    <property type="term" value="F:ATP binding"/>
    <property type="evidence" value="ECO:0007669"/>
    <property type="project" value="UniProtKB-KW"/>
</dbReference>
<dbReference type="InterPro" id="IPR027417">
    <property type="entry name" value="P-loop_NTPase"/>
</dbReference>
<feature type="domain" description="ABC transporter" evidence="4">
    <location>
        <begin position="166"/>
        <end position="386"/>
    </location>
</feature>
<dbReference type="PANTHER" id="PTHR19211:SF14">
    <property type="entry name" value="ATP-BINDING CASSETTE SUB-FAMILY F MEMBER 1"/>
    <property type="match status" value="1"/>
</dbReference>
<dbReference type="Pfam" id="PF12848">
    <property type="entry name" value="ABC_tran_Xtn"/>
    <property type="match status" value="1"/>
</dbReference>
<dbReference type="SUPFAM" id="SSF52540">
    <property type="entry name" value="P-loop containing nucleoside triphosphate hydrolases"/>
    <property type="match status" value="1"/>
</dbReference>
<dbReference type="SMART" id="SM00382">
    <property type="entry name" value="AAA"/>
    <property type="match status" value="1"/>
</dbReference>
<dbReference type="CDD" id="cd03221">
    <property type="entry name" value="ABCF_EF-3"/>
    <property type="match status" value="1"/>
</dbReference>
<dbReference type="AlphaFoldDB" id="A0AAD8Y0E2"/>
<keyword evidence="6" id="KW-1185">Reference proteome</keyword>
<evidence type="ECO:0000259" key="4">
    <source>
        <dbReference type="PROSITE" id="PS50893"/>
    </source>
</evidence>
<evidence type="ECO:0000313" key="6">
    <source>
        <dbReference type="Proteomes" id="UP001224775"/>
    </source>
</evidence>
<dbReference type="Gene3D" id="3.40.50.300">
    <property type="entry name" value="P-loop containing nucleotide triphosphate hydrolases"/>
    <property type="match status" value="3"/>
</dbReference>
<dbReference type="InterPro" id="IPR050611">
    <property type="entry name" value="ABCF"/>
</dbReference>
<keyword evidence="3" id="KW-0067">ATP-binding</keyword>
<keyword evidence="2" id="KW-0547">Nucleotide-binding</keyword>
<dbReference type="Proteomes" id="UP001224775">
    <property type="component" value="Unassembled WGS sequence"/>
</dbReference>